<evidence type="ECO:0000313" key="2">
    <source>
        <dbReference type="Proteomes" id="UP000327085"/>
    </source>
</evidence>
<gene>
    <name evidence="1" type="ORF">ALMOND_2B026918</name>
</gene>
<dbReference type="Proteomes" id="UP000327085">
    <property type="component" value="Chromosome 1"/>
</dbReference>
<proteinExistence type="predicted"/>
<dbReference type="EMBL" id="CABIKO010000208">
    <property type="protein sequence ID" value="VVA31190.1"/>
    <property type="molecule type" value="Genomic_DNA"/>
</dbReference>
<evidence type="ECO:0000313" key="1">
    <source>
        <dbReference type="EMBL" id="VVA31190.1"/>
    </source>
</evidence>
<dbReference type="OMA" id="SMEGWAR"/>
<protein>
    <submittedName>
        <fullName evidence="1">PREDICTED: Retrotransposable element Tf2</fullName>
    </submittedName>
</protein>
<feature type="non-terminal residue" evidence="1">
    <location>
        <position position="1"/>
    </location>
</feature>
<dbReference type="Gene3D" id="3.30.420.10">
    <property type="entry name" value="Ribonuclease H-like superfamily/Ribonuclease H"/>
    <property type="match status" value="1"/>
</dbReference>
<dbReference type="InterPro" id="IPR012337">
    <property type="entry name" value="RNaseH-like_sf"/>
</dbReference>
<dbReference type="InParanoid" id="A0A5E4FV62"/>
<dbReference type="Gramene" id="VVA31190">
    <property type="protein sequence ID" value="VVA31190"/>
    <property type="gene ID" value="Prudul26B026918"/>
</dbReference>
<sequence>KVWTDISMDFIVGLPPCQGKSVIFVVVDRLSKYAHFIALSHPYSAATIAQLFMDHVFKLHGMPSSI</sequence>
<dbReference type="PANTHER" id="PTHR35046:SF18">
    <property type="entry name" value="RNA-DIRECTED DNA POLYMERASE"/>
    <property type="match status" value="1"/>
</dbReference>
<dbReference type="PANTHER" id="PTHR35046">
    <property type="entry name" value="ZINC KNUCKLE (CCHC-TYPE) FAMILY PROTEIN"/>
    <property type="match status" value="1"/>
</dbReference>
<feature type="non-terminal residue" evidence="1">
    <location>
        <position position="66"/>
    </location>
</feature>
<reference evidence="2" key="1">
    <citation type="journal article" date="2020" name="Plant J.">
        <title>Transposons played a major role in the diversification between the closely related almond and peach genomes: results from the almond genome sequence.</title>
        <authorList>
            <person name="Alioto T."/>
            <person name="Alexiou K.G."/>
            <person name="Bardil A."/>
            <person name="Barteri F."/>
            <person name="Castanera R."/>
            <person name="Cruz F."/>
            <person name="Dhingra A."/>
            <person name="Duval H."/>
            <person name="Fernandez I Marti A."/>
            <person name="Frias L."/>
            <person name="Galan B."/>
            <person name="Garcia J.L."/>
            <person name="Howad W."/>
            <person name="Gomez-Garrido J."/>
            <person name="Gut M."/>
            <person name="Julca I."/>
            <person name="Morata J."/>
            <person name="Puigdomenech P."/>
            <person name="Ribeca P."/>
            <person name="Rubio Cabetas M.J."/>
            <person name="Vlasova A."/>
            <person name="Wirthensohn M."/>
            <person name="Garcia-Mas J."/>
            <person name="Gabaldon T."/>
            <person name="Casacuberta J.M."/>
            <person name="Arus P."/>
        </authorList>
    </citation>
    <scope>NUCLEOTIDE SEQUENCE [LARGE SCALE GENOMIC DNA]</scope>
    <source>
        <strain evidence="2">cv. Texas</strain>
    </source>
</reference>
<dbReference type="AlphaFoldDB" id="A0A5E4FV62"/>
<name>A0A5E4FV62_PRUDU</name>
<dbReference type="SUPFAM" id="SSF53098">
    <property type="entry name" value="Ribonuclease H-like"/>
    <property type="match status" value="1"/>
</dbReference>
<dbReference type="InterPro" id="IPR036397">
    <property type="entry name" value="RNaseH_sf"/>
</dbReference>
<organism evidence="1 2">
    <name type="scientific">Prunus dulcis</name>
    <name type="common">Almond</name>
    <name type="synonym">Amygdalus dulcis</name>
    <dbReference type="NCBI Taxonomy" id="3755"/>
    <lineage>
        <taxon>Eukaryota</taxon>
        <taxon>Viridiplantae</taxon>
        <taxon>Streptophyta</taxon>
        <taxon>Embryophyta</taxon>
        <taxon>Tracheophyta</taxon>
        <taxon>Spermatophyta</taxon>
        <taxon>Magnoliopsida</taxon>
        <taxon>eudicotyledons</taxon>
        <taxon>Gunneridae</taxon>
        <taxon>Pentapetalae</taxon>
        <taxon>rosids</taxon>
        <taxon>fabids</taxon>
        <taxon>Rosales</taxon>
        <taxon>Rosaceae</taxon>
        <taxon>Amygdaloideae</taxon>
        <taxon>Amygdaleae</taxon>
        <taxon>Prunus</taxon>
    </lineage>
</organism>
<dbReference type="GO" id="GO:0003676">
    <property type="term" value="F:nucleic acid binding"/>
    <property type="evidence" value="ECO:0007669"/>
    <property type="project" value="InterPro"/>
</dbReference>
<accession>A0A5E4FV62</accession>